<reference evidence="2 3" key="1">
    <citation type="submission" date="2023-04" db="EMBL/GenBank/DDBJ databases">
        <authorList>
            <person name="Hsu D."/>
        </authorList>
    </citation>
    <scope>NUCLEOTIDE SEQUENCE [LARGE SCALE GENOMIC DNA]</scope>
    <source>
        <strain evidence="2 3">MK1</strain>
    </source>
</reference>
<keyword evidence="1" id="KW-1133">Transmembrane helix</keyword>
<dbReference type="AlphaFoldDB" id="A0AAU0UI68"/>
<evidence type="ECO:0000256" key="1">
    <source>
        <dbReference type="SAM" id="Phobius"/>
    </source>
</evidence>
<dbReference type="KEGG" id="dbc:MFMK1_000223"/>
<gene>
    <name evidence="2" type="ORF">MFMK1_000223</name>
</gene>
<organism evidence="2 3">
    <name type="scientific">Metallumcola ferriviriculae</name>
    <dbReference type="NCBI Taxonomy" id="3039180"/>
    <lineage>
        <taxon>Bacteria</taxon>
        <taxon>Bacillati</taxon>
        <taxon>Bacillota</taxon>
        <taxon>Clostridia</taxon>
        <taxon>Neomoorellales</taxon>
        <taxon>Desulfitibacteraceae</taxon>
        <taxon>Metallumcola</taxon>
    </lineage>
</organism>
<keyword evidence="1" id="KW-0472">Membrane</keyword>
<name>A0AAU0UI68_9FIRM</name>
<proteinExistence type="predicted"/>
<accession>A0AAU0UI68</accession>
<keyword evidence="1" id="KW-0812">Transmembrane</keyword>
<feature type="transmembrane region" description="Helical" evidence="1">
    <location>
        <begin position="42"/>
        <end position="62"/>
    </location>
</feature>
<evidence type="ECO:0000313" key="3">
    <source>
        <dbReference type="Proteomes" id="UP001329915"/>
    </source>
</evidence>
<dbReference type="RefSeq" id="WP_366923348.1">
    <property type="nucleotide sequence ID" value="NZ_CP121694.1"/>
</dbReference>
<feature type="transmembrane region" description="Helical" evidence="1">
    <location>
        <begin position="74"/>
        <end position="95"/>
    </location>
</feature>
<dbReference type="Proteomes" id="UP001329915">
    <property type="component" value="Chromosome"/>
</dbReference>
<dbReference type="EMBL" id="CP121694">
    <property type="protein sequence ID" value="WRO20453.1"/>
    <property type="molecule type" value="Genomic_DNA"/>
</dbReference>
<feature type="transmembrane region" description="Helical" evidence="1">
    <location>
        <begin position="101"/>
        <end position="122"/>
    </location>
</feature>
<sequence>MILLSAVMVALMVWLINRQIVNLLGNKAVITAIPFIEELFKSAAAVLLGVPLVALHGIFGIIEGVYDIIAGVRFLPAAASVLSHTFFGGLTNYLLHIFGFWGAWFVAGLVHVAWNVSVMFWFNRRRKKLR</sequence>
<protein>
    <submittedName>
        <fullName evidence="2">Uncharacterized protein</fullName>
    </submittedName>
</protein>
<keyword evidence="3" id="KW-1185">Reference proteome</keyword>
<evidence type="ECO:0000313" key="2">
    <source>
        <dbReference type="EMBL" id="WRO20453.1"/>
    </source>
</evidence>